<feature type="domain" description="Plasmid pRiA4b Orf3-like" evidence="2">
    <location>
        <begin position="403"/>
        <end position="567"/>
    </location>
</feature>
<dbReference type="Gene3D" id="3.10.290.30">
    <property type="entry name" value="MM3350-like"/>
    <property type="match status" value="1"/>
</dbReference>
<feature type="region of interest" description="Disordered" evidence="1">
    <location>
        <begin position="379"/>
        <end position="399"/>
    </location>
</feature>
<dbReference type="PANTHER" id="PTHR41878">
    <property type="entry name" value="LEXA REPRESSOR-RELATED"/>
    <property type="match status" value="1"/>
</dbReference>
<evidence type="ECO:0000313" key="4">
    <source>
        <dbReference type="Proteomes" id="UP000235739"/>
    </source>
</evidence>
<evidence type="ECO:0000313" key="3">
    <source>
        <dbReference type="EMBL" id="PMQ19931.1"/>
    </source>
</evidence>
<proteinExistence type="predicted"/>
<dbReference type="InterPro" id="IPR012912">
    <property type="entry name" value="Plasmid_pRiA4b_Orf3-like"/>
</dbReference>
<comment type="caution">
    <text evidence="3">The sequence shown here is derived from an EMBL/GenBank/DDBJ whole genome shotgun (WGS) entry which is preliminary data.</text>
</comment>
<feature type="compositionally biased region" description="Basic residues" evidence="1">
    <location>
        <begin position="1"/>
        <end position="13"/>
    </location>
</feature>
<evidence type="ECO:0000256" key="1">
    <source>
        <dbReference type="SAM" id="MobiDB-lite"/>
    </source>
</evidence>
<dbReference type="Proteomes" id="UP000235739">
    <property type="component" value="Unassembled WGS sequence"/>
</dbReference>
<dbReference type="InterPro" id="IPR024047">
    <property type="entry name" value="MM3350-like_sf"/>
</dbReference>
<feature type="compositionally biased region" description="Basic and acidic residues" evidence="1">
    <location>
        <begin position="379"/>
        <end position="397"/>
    </location>
</feature>
<accession>A0A2N7S1B5</accession>
<dbReference type="RefSeq" id="WP_102598902.1">
    <property type="nucleotide sequence ID" value="NZ_JBQDNZ010000008.1"/>
</dbReference>
<reference evidence="3 4" key="1">
    <citation type="journal article" date="2017" name="Elife">
        <title>Extensive horizontal gene transfer in cheese-associated bacteria.</title>
        <authorList>
            <person name="Bonham K.S."/>
            <person name="Wolfe B.E."/>
            <person name="Dutton R.J."/>
        </authorList>
    </citation>
    <scope>NUCLEOTIDE SEQUENCE [LARGE SCALE GENOMIC DNA]</scope>
    <source>
        <strain evidence="3 4">JB182</strain>
    </source>
</reference>
<dbReference type="Pfam" id="PF07929">
    <property type="entry name" value="PRiA4_ORF3"/>
    <property type="match status" value="1"/>
</dbReference>
<protein>
    <recommendedName>
        <fullName evidence="2">Plasmid pRiA4b Orf3-like domain-containing protein</fullName>
    </recommendedName>
</protein>
<dbReference type="EMBL" id="PNQX01000002">
    <property type="protein sequence ID" value="PMQ19931.1"/>
    <property type="molecule type" value="Genomic_DNA"/>
</dbReference>
<evidence type="ECO:0000259" key="2">
    <source>
        <dbReference type="Pfam" id="PF07929"/>
    </source>
</evidence>
<dbReference type="PANTHER" id="PTHR41878:SF1">
    <property type="entry name" value="TNPR PROTEIN"/>
    <property type="match status" value="1"/>
</dbReference>
<dbReference type="AlphaFoldDB" id="A0A2N7S1B5"/>
<feature type="region of interest" description="Disordered" evidence="1">
    <location>
        <begin position="1"/>
        <end position="20"/>
    </location>
</feature>
<sequence length="588" mass="65799">MAKKKAEKPRSGHPARNQSSVVSLNQVKIQRGLDALTPEFTRWYGEGHGELESAILVLRVVSDTLTSYTSLVDLESISDIQVDILVALLESLGVPEDVDVTAQDMEELRTFLSAAWVDFTDFLEETGRWTQDPEELVRLREQLLEDDPFEGLFDARNDDGFEGFPAIFRRELQLELLEMPFLRLARSVLGWCTAEERRNWPQPLDSAFLEQACVAVAADLPENLSAEQASRLINALLVALEEGGIVQLLPGQPAQPTTRAKEFQASDGAGSADAQFDVLDAFLEKYLAPASTPGTELDGAWTLVNLWVVGALSGASEEVNTPRYEEFDADTWETAHHYMQILRGLGLVHEGERYSLPKVVSALLTADLDTNDGHDDLDLDRLGGLDDEENQRPHRTEPYSGPVLQLKLGLRDSKPPIWRRVLIPTDLTLADLHEIIQISFDWADAHLHEFRTGGRRGTTYGPANPYSEVDHFEGDVLISEVLSKEKDKLDYSYDFGDDWRVRIDVEKVVEADGGYLPRCTGGRRMAPLEDSGGMYGWESKLEILADPTHPEHEEVRGWLEDMGLDPEYGPDPSEFSGDFINEAFEDIF</sequence>
<dbReference type="SUPFAM" id="SSF159941">
    <property type="entry name" value="MM3350-like"/>
    <property type="match status" value="1"/>
</dbReference>
<name>A0A2N7S1B5_9MICC</name>
<gene>
    <name evidence="3" type="ORF">CIK84_15015</name>
</gene>
<organism evidence="3 4">
    <name type="scientific">Glutamicibacter arilaitensis</name>
    <dbReference type="NCBI Taxonomy" id="256701"/>
    <lineage>
        <taxon>Bacteria</taxon>
        <taxon>Bacillati</taxon>
        <taxon>Actinomycetota</taxon>
        <taxon>Actinomycetes</taxon>
        <taxon>Micrococcales</taxon>
        <taxon>Micrococcaceae</taxon>
        <taxon>Glutamicibacter</taxon>
    </lineage>
</organism>